<dbReference type="RefSeq" id="WP_050530557.1">
    <property type="nucleotide sequence ID" value="NZ_AQQZ01000003.1"/>
</dbReference>
<dbReference type="InterPro" id="IPR004513">
    <property type="entry name" value="FtsX"/>
</dbReference>
<gene>
    <name evidence="2" type="ORF">ATO11_09405</name>
</gene>
<dbReference type="OrthoDB" id="9814843at2"/>
<keyword evidence="2" id="KW-0132">Cell division</keyword>
<dbReference type="GO" id="GO:0032153">
    <property type="term" value="C:cell division site"/>
    <property type="evidence" value="ECO:0007669"/>
    <property type="project" value="TreeGrafter"/>
</dbReference>
<dbReference type="Proteomes" id="UP000036938">
    <property type="component" value="Unassembled WGS sequence"/>
</dbReference>
<dbReference type="PATRIC" id="fig|1317121.7.peg.2492"/>
<keyword evidence="3" id="KW-1185">Reference proteome</keyword>
<dbReference type="EMBL" id="AQQZ01000003">
    <property type="protein sequence ID" value="KNG94398.1"/>
    <property type="molecule type" value="Genomic_DNA"/>
</dbReference>
<comment type="caution">
    <text evidence="2">The sequence shown here is derived from an EMBL/GenBank/DDBJ whole genome shotgun (WGS) entry which is preliminary data.</text>
</comment>
<proteinExistence type="predicted"/>
<keyword evidence="2" id="KW-0131">Cell cycle</keyword>
<feature type="transmembrane region" description="Helical" evidence="1">
    <location>
        <begin position="271"/>
        <end position="293"/>
    </location>
</feature>
<protein>
    <submittedName>
        <fullName evidence="2">Cell division protein FtsX</fullName>
    </submittedName>
</protein>
<dbReference type="STRING" id="1317121.ATO11_09405"/>
<dbReference type="GO" id="GO:0016020">
    <property type="term" value="C:membrane"/>
    <property type="evidence" value="ECO:0007669"/>
    <property type="project" value="InterPro"/>
</dbReference>
<keyword evidence="1" id="KW-0812">Transmembrane</keyword>
<accession>A0A0L1JSN1</accession>
<sequence>MKLDPSAALAFLAGDAQADRVVPPAGFTVRLTLFTSAAMAFLMVFALALSLAAGRLAATWSAELSQGATLRLSAPAEQMAAQTAAAIIVLQTTPGVASARALSADEQRALLAPWFGPDLPLEDLPVPQLIEITEERGGFDAEGLRLRLAAEVPGAVLDDHARWRKPLVRAANALRALGWVSILLIGAASAAMITLAANAALAANAQVIEVLRQVGATDGYIAQAFVRRFTLRALTGAAAGTIAGLIAVSLLPSAGAEASFLTGLGLRGWHWLLPFLIPPVLGAVAFWATGVAARTTLEGLS</sequence>
<organism evidence="2 3">
    <name type="scientific">Pseudaestuariivita atlantica</name>
    <dbReference type="NCBI Taxonomy" id="1317121"/>
    <lineage>
        <taxon>Bacteria</taxon>
        <taxon>Pseudomonadati</taxon>
        <taxon>Pseudomonadota</taxon>
        <taxon>Alphaproteobacteria</taxon>
        <taxon>Rhodobacterales</taxon>
        <taxon>Paracoccaceae</taxon>
        <taxon>Pseudaestuariivita</taxon>
    </lineage>
</organism>
<feature type="transmembrane region" description="Helical" evidence="1">
    <location>
        <begin position="229"/>
        <end position="251"/>
    </location>
</feature>
<evidence type="ECO:0000256" key="1">
    <source>
        <dbReference type="SAM" id="Phobius"/>
    </source>
</evidence>
<dbReference type="PANTHER" id="PTHR47755:SF1">
    <property type="entry name" value="CELL DIVISION PROTEIN FTSX"/>
    <property type="match status" value="1"/>
</dbReference>
<dbReference type="AlphaFoldDB" id="A0A0L1JSN1"/>
<dbReference type="PANTHER" id="PTHR47755">
    <property type="entry name" value="CELL DIVISION PROTEIN FTSX"/>
    <property type="match status" value="1"/>
</dbReference>
<dbReference type="GO" id="GO:0051301">
    <property type="term" value="P:cell division"/>
    <property type="evidence" value="ECO:0007669"/>
    <property type="project" value="UniProtKB-KW"/>
</dbReference>
<keyword evidence="1" id="KW-0472">Membrane</keyword>
<name>A0A0L1JSN1_9RHOB</name>
<reference evidence="2 3" key="1">
    <citation type="journal article" date="2015" name="Int. J. Syst. Evol. Microbiol.">
        <title>Aestuariivita atlantica sp. nov., isolated from deep sea sediment of the Atlantic Ocean.</title>
        <authorList>
            <person name="Li G."/>
            <person name="Lai Q."/>
            <person name="Du Y."/>
            <person name="Liu X."/>
            <person name="Sun F."/>
            <person name="Shao Z."/>
        </authorList>
    </citation>
    <scope>NUCLEOTIDE SEQUENCE [LARGE SCALE GENOMIC DNA]</scope>
    <source>
        <strain evidence="2 3">22II-S11-z3</strain>
    </source>
</reference>
<feature type="transmembrane region" description="Helical" evidence="1">
    <location>
        <begin position="34"/>
        <end position="54"/>
    </location>
</feature>
<keyword evidence="1" id="KW-1133">Transmembrane helix</keyword>
<evidence type="ECO:0000313" key="3">
    <source>
        <dbReference type="Proteomes" id="UP000036938"/>
    </source>
</evidence>
<evidence type="ECO:0000313" key="2">
    <source>
        <dbReference type="EMBL" id="KNG94398.1"/>
    </source>
</evidence>